<evidence type="ECO:0000256" key="1">
    <source>
        <dbReference type="ARBA" id="ARBA00006432"/>
    </source>
</evidence>
<sequence>MRAALTERQVYPVVDPEDPCPCQVAVSKKPVDAVPVAIDYDLRSEFRSRFMEDHTIARSPSAYHYPLLIKQLLATLQIRNADQEIVYGDRYRYSYREFARRVARLANALETLGVRKGDTVAVLDWDSHRYLECFFAIPMIGAVLHTVNIRLSADQVLYTMNHAADDVVLVNQEFLGMVESIAERVETVKSWVLISDEEASVETTLNIAGEYEALLDAAPDNREFADFDEDTRATTFYTTGTTGNPKGVYYSHRQIVLHTLGKGVALGSPAEQGRFHDRDVYMPLTPMFHAHAWGVPYLATLLGVKQIYPGRYEPARLLALFEQEKVTFSHCVPTILHMVLNAPEAAGVDLTGWKMTIGGSALPVALAQQARARGIDLFSGYGMSETGPLLTLAQMSPDALLLDEDRQVELRCKSGRPAPLVDIRVVDPDLNEQPHDGESSGEVVARAPWLTQGYLNDSEQSETLWRGGFLHTGDLGTIDPQGYLKVTDRIKDVIKSGGEWISSIALEDIALGCRGVTEAAAIGIADDKWGERPLILVVPKDGAMDAEDVRSAFVRAAADGAISKWAVPERIEIVDSIQKTSVGKIDKKYLRGQYG</sequence>
<dbReference type="InterPro" id="IPR025110">
    <property type="entry name" value="AMP-bd_C"/>
</dbReference>
<evidence type="ECO:0000259" key="6">
    <source>
        <dbReference type="Pfam" id="PF13193"/>
    </source>
</evidence>
<evidence type="ECO:0000256" key="2">
    <source>
        <dbReference type="ARBA" id="ARBA00022598"/>
    </source>
</evidence>
<proteinExistence type="inferred from homology"/>
<evidence type="ECO:0000313" key="7">
    <source>
        <dbReference type="EMBL" id="SVA01374.1"/>
    </source>
</evidence>
<evidence type="ECO:0000256" key="3">
    <source>
        <dbReference type="ARBA" id="ARBA00022832"/>
    </source>
</evidence>
<dbReference type="Pfam" id="PF00501">
    <property type="entry name" value="AMP-binding"/>
    <property type="match status" value="1"/>
</dbReference>
<dbReference type="EMBL" id="UINC01002897">
    <property type="protein sequence ID" value="SVA01374.1"/>
    <property type="molecule type" value="Genomic_DNA"/>
</dbReference>
<evidence type="ECO:0000256" key="4">
    <source>
        <dbReference type="ARBA" id="ARBA00023098"/>
    </source>
</evidence>
<keyword evidence="2" id="KW-0436">Ligase</keyword>
<organism evidence="7">
    <name type="scientific">marine metagenome</name>
    <dbReference type="NCBI Taxonomy" id="408172"/>
    <lineage>
        <taxon>unclassified sequences</taxon>
        <taxon>metagenomes</taxon>
        <taxon>ecological metagenomes</taxon>
    </lineage>
</organism>
<evidence type="ECO:0000259" key="5">
    <source>
        <dbReference type="Pfam" id="PF00501"/>
    </source>
</evidence>
<dbReference type="PANTHER" id="PTHR43859">
    <property type="entry name" value="ACYL-ACTIVATING ENZYME"/>
    <property type="match status" value="1"/>
</dbReference>
<keyword evidence="4" id="KW-0443">Lipid metabolism</keyword>
<gene>
    <name evidence="7" type="ORF">METZ01_LOCUS54228</name>
</gene>
<keyword evidence="3" id="KW-0276">Fatty acid metabolism</keyword>
<reference evidence="7" key="1">
    <citation type="submission" date="2018-05" db="EMBL/GenBank/DDBJ databases">
        <authorList>
            <person name="Lanie J.A."/>
            <person name="Ng W.-L."/>
            <person name="Kazmierczak K.M."/>
            <person name="Andrzejewski T.M."/>
            <person name="Davidsen T.M."/>
            <person name="Wayne K.J."/>
            <person name="Tettelin H."/>
            <person name="Glass J.I."/>
            <person name="Rusch D."/>
            <person name="Podicherti R."/>
            <person name="Tsui H.-C.T."/>
            <person name="Winkler M.E."/>
        </authorList>
    </citation>
    <scope>NUCLEOTIDE SEQUENCE</scope>
</reference>
<dbReference type="InterPro" id="IPR042099">
    <property type="entry name" value="ANL_N_sf"/>
</dbReference>
<dbReference type="CDD" id="cd12119">
    <property type="entry name" value="ttLC_FACS_AlkK_like"/>
    <property type="match status" value="1"/>
</dbReference>
<dbReference type="Gene3D" id="3.30.300.30">
    <property type="match status" value="1"/>
</dbReference>
<evidence type="ECO:0008006" key="8">
    <source>
        <dbReference type="Google" id="ProtNLM"/>
    </source>
</evidence>
<dbReference type="InterPro" id="IPR000873">
    <property type="entry name" value="AMP-dep_synth/lig_dom"/>
</dbReference>
<feature type="domain" description="AMP-dependent synthetase/ligase" evidence="5">
    <location>
        <begin position="80"/>
        <end position="455"/>
    </location>
</feature>
<dbReference type="Pfam" id="PF13193">
    <property type="entry name" value="AMP-binding_C"/>
    <property type="match status" value="1"/>
</dbReference>
<comment type="similarity">
    <text evidence="1">Belongs to the ATP-dependent AMP-binding enzyme family.</text>
</comment>
<dbReference type="SUPFAM" id="SSF56801">
    <property type="entry name" value="Acetyl-CoA synthetase-like"/>
    <property type="match status" value="1"/>
</dbReference>
<accession>A0A381SD09</accession>
<protein>
    <recommendedName>
        <fullName evidence="8">AMP-dependent synthetase/ligase domain-containing protein</fullName>
    </recommendedName>
</protein>
<dbReference type="GO" id="GO:0006631">
    <property type="term" value="P:fatty acid metabolic process"/>
    <property type="evidence" value="ECO:0007669"/>
    <property type="project" value="UniProtKB-KW"/>
</dbReference>
<dbReference type="PANTHER" id="PTHR43859:SF4">
    <property type="entry name" value="BUTANOATE--COA LIGASE AAE1-RELATED"/>
    <property type="match status" value="1"/>
</dbReference>
<dbReference type="AlphaFoldDB" id="A0A381SD09"/>
<dbReference type="Gene3D" id="3.40.50.12780">
    <property type="entry name" value="N-terminal domain of ligase-like"/>
    <property type="match status" value="1"/>
</dbReference>
<name>A0A381SD09_9ZZZZ</name>
<dbReference type="NCBIfam" id="NF004837">
    <property type="entry name" value="PRK06187.1"/>
    <property type="match status" value="1"/>
</dbReference>
<feature type="domain" description="AMP-binding enzyme C-terminal" evidence="6">
    <location>
        <begin position="506"/>
        <end position="584"/>
    </location>
</feature>
<dbReference type="InterPro" id="IPR045851">
    <property type="entry name" value="AMP-bd_C_sf"/>
</dbReference>
<dbReference type="GO" id="GO:0016874">
    <property type="term" value="F:ligase activity"/>
    <property type="evidence" value="ECO:0007669"/>
    <property type="project" value="UniProtKB-KW"/>
</dbReference>